<name>A0AAD0XRU6_9LEPT</name>
<reference evidence="1 2" key="1">
    <citation type="submission" date="2018-11" db="EMBL/GenBank/DDBJ databases">
        <title>Complete genome sequence of Leptospira kmetyi isolate LS 001/16 from soil sample associated with a leptospirosis patient in Kelantan.</title>
        <authorList>
            <person name="Muhammad Yusoff F."/>
            <person name="Muhammad Yusoff S."/>
            <person name="Ahmad M.N."/>
            <person name="Yusof N.Y."/>
            <person name="Aziah I."/>
        </authorList>
    </citation>
    <scope>NUCLEOTIDE SEQUENCE [LARGE SCALE GENOMIC DNA]</scope>
    <source>
        <strain evidence="1 2">LS 001/16</strain>
    </source>
</reference>
<organism evidence="1 2">
    <name type="scientific">Leptospira kmetyi</name>
    <dbReference type="NCBI Taxonomy" id="408139"/>
    <lineage>
        <taxon>Bacteria</taxon>
        <taxon>Pseudomonadati</taxon>
        <taxon>Spirochaetota</taxon>
        <taxon>Spirochaetia</taxon>
        <taxon>Leptospirales</taxon>
        <taxon>Leptospiraceae</taxon>
        <taxon>Leptospira</taxon>
    </lineage>
</organism>
<dbReference type="KEGG" id="lkm:EFP84_17935"/>
<evidence type="ECO:0000313" key="1">
    <source>
        <dbReference type="EMBL" id="AYV57203.1"/>
    </source>
</evidence>
<sequence>MNTEKVRFLRIEILLNVKTLTGFPIAIINLQDLIKNSVNFFIGLKNRIKYNPPVCPLAMR</sequence>
<gene>
    <name evidence="1" type="ORF">EFP84_17935</name>
</gene>
<dbReference type="AlphaFoldDB" id="A0AAD0XRU6"/>
<dbReference type="Proteomes" id="UP000276407">
    <property type="component" value="Chromosome 1"/>
</dbReference>
<protein>
    <submittedName>
        <fullName evidence="1">Uncharacterized protein</fullName>
    </submittedName>
</protein>
<evidence type="ECO:0000313" key="2">
    <source>
        <dbReference type="Proteomes" id="UP000276407"/>
    </source>
</evidence>
<proteinExistence type="predicted"/>
<accession>A0AAD0XRU6</accession>
<dbReference type="EMBL" id="CP033614">
    <property type="protein sequence ID" value="AYV57203.1"/>
    <property type="molecule type" value="Genomic_DNA"/>
</dbReference>